<evidence type="ECO:0000256" key="1">
    <source>
        <dbReference type="ARBA" id="ARBA00000681"/>
    </source>
</evidence>
<dbReference type="PROSITE" id="PS00591">
    <property type="entry name" value="GH10_1"/>
    <property type="match status" value="1"/>
</dbReference>
<keyword evidence="5 10" id="KW-0378">Hydrolase</keyword>
<dbReference type="Gene3D" id="2.60.40.290">
    <property type="match status" value="1"/>
</dbReference>
<dbReference type="InterPro" id="IPR017853">
    <property type="entry name" value="GH"/>
</dbReference>
<dbReference type="AlphaFoldDB" id="A0A927R0Y8"/>
<evidence type="ECO:0000259" key="14">
    <source>
        <dbReference type="PROSITE" id="PS51760"/>
    </source>
</evidence>
<dbReference type="InterPro" id="IPR001919">
    <property type="entry name" value="CBD2"/>
</dbReference>
<evidence type="ECO:0000256" key="6">
    <source>
        <dbReference type="ARBA" id="ARBA00023277"/>
    </source>
</evidence>
<evidence type="ECO:0000256" key="12">
    <source>
        <dbReference type="SAM" id="SignalP"/>
    </source>
</evidence>
<dbReference type="EC" id="3.2.1.8" evidence="10"/>
<comment type="caution">
    <text evidence="15">The sequence shown here is derived from an EMBL/GenBank/DDBJ whole genome shotgun (WGS) entry which is preliminary data.</text>
</comment>
<dbReference type="InterPro" id="IPR001000">
    <property type="entry name" value="GH10_dom"/>
</dbReference>
<evidence type="ECO:0000256" key="9">
    <source>
        <dbReference type="PROSITE-ProRule" id="PRU10061"/>
    </source>
</evidence>
<keyword evidence="4 12" id="KW-0732">Signal</keyword>
<evidence type="ECO:0000313" key="15">
    <source>
        <dbReference type="EMBL" id="MBE1490757.1"/>
    </source>
</evidence>
<feature type="compositionally biased region" description="Pro residues" evidence="11">
    <location>
        <begin position="446"/>
        <end position="456"/>
    </location>
</feature>
<comment type="catalytic activity">
    <reaction evidence="1 10">
        <text>Endohydrolysis of (1-&gt;4)-beta-D-xylosidic linkages in xylans.</text>
        <dbReference type="EC" id="3.2.1.8"/>
    </reaction>
</comment>
<dbReference type="SUPFAM" id="SSF51445">
    <property type="entry name" value="(Trans)glycosidases"/>
    <property type="match status" value="1"/>
</dbReference>
<dbReference type="RefSeq" id="WP_404825638.1">
    <property type="nucleotide sequence ID" value="NZ_JADBEB010000001.1"/>
</dbReference>
<feature type="region of interest" description="Disordered" evidence="11">
    <location>
        <begin position="318"/>
        <end position="348"/>
    </location>
</feature>
<evidence type="ECO:0000256" key="3">
    <source>
        <dbReference type="ARBA" id="ARBA00022651"/>
    </source>
</evidence>
<accession>A0A927R0Y8</accession>
<dbReference type="InterPro" id="IPR008965">
    <property type="entry name" value="CBM2/CBM3_carb-bd_dom_sf"/>
</dbReference>
<dbReference type="PROSITE" id="PS51173">
    <property type="entry name" value="CBM2"/>
    <property type="match status" value="1"/>
</dbReference>
<evidence type="ECO:0000259" key="13">
    <source>
        <dbReference type="PROSITE" id="PS51173"/>
    </source>
</evidence>
<dbReference type="Gene3D" id="3.20.20.80">
    <property type="entry name" value="Glycosidases"/>
    <property type="match status" value="1"/>
</dbReference>
<feature type="compositionally biased region" description="Low complexity" evidence="11">
    <location>
        <begin position="435"/>
        <end position="445"/>
    </location>
</feature>
<dbReference type="InterPro" id="IPR044846">
    <property type="entry name" value="GH10"/>
</dbReference>
<feature type="compositionally biased region" description="Pro residues" evidence="11">
    <location>
        <begin position="326"/>
        <end position="341"/>
    </location>
</feature>
<evidence type="ECO:0000256" key="10">
    <source>
        <dbReference type="RuleBase" id="RU361174"/>
    </source>
</evidence>
<keyword evidence="16" id="KW-1185">Reference proteome</keyword>
<evidence type="ECO:0000313" key="16">
    <source>
        <dbReference type="Proteomes" id="UP000649753"/>
    </source>
</evidence>
<evidence type="ECO:0000256" key="7">
    <source>
        <dbReference type="ARBA" id="ARBA00023295"/>
    </source>
</evidence>
<dbReference type="SMART" id="SM00633">
    <property type="entry name" value="Glyco_10"/>
    <property type="match status" value="1"/>
</dbReference>
<dbReference type="PANTHER" id="PTHR31490:SF88">
    <property type="entry name" value="BETA-XYLANASE"/>
    <property type="match status" value="1"/>
</dbReference>
<feature type="signal peptide" evidence="12">
    <location>
        <begin position="1"/>
        <end position="19"/>
    </location>
</feature>
<protein>
    <recommendedName>
        <fullName evidence="10">Beta-xylanase</fullName>
        <ecNumber evidence="10">3.2.1.8</ecNumber>
    </recommendedName>
</protein>
<evidence type="ECO:0000256" key="11">
    <source>
        <dbReference type="SAM" id="MobiDB-lite"/>
    </source>
</evidence>
<sequence>MSLLLATGAAVVVTTSAQAATTLGASAAEQGRFFGTAVAAGKLGDSAYTTILNREFNQVTPENEMKIDATEPQRGQFSYGNADRIVQHARSQGMQVRGHTLAWHSQQPGWMQSLSGSTLRSAMLNHVTQVASHFRGQVTWWDVVNEAFADGSSGARRDSNLQRTGNDWIEAAFRAADAADPNAKLCYNDYNTDNWTAAKTQGVYRMVQDFKQRGVPIDCVGFQAHFTGGSNYPSNFRTTLSSFAALGVDVHITELDIRNAPSDAYRNTTNDCLAVPRCTGITVWGIRDSDSWRSGESPLLFNSSGGKKAAYDAVLAALNSGTPNPTTTPPTTSPTTTPPPGGSCTASTAAGTVWGDRYNTSVTVSGASSWTVVVAVTAPQRISTTWSGSASLNSNGTVLTMRSNGSGNTFGFTTMTNGNSSARPQISSCAGESGPNPTTGPTQQPTSPPTSAPPGNPTWGTALPPAGAAASRAYTLIATANEKGYLPRSGECSVEIHARYWTYGPDGKVYPTWHPNRDPSGCNFGHEHGDDPRPSDLFSTAGWPAFGYTSEVMLDSMPEHSHRHEDHVGHKVLSVNNVNVIQGDNGSSLFPPQGTTIATCDVLLKFHQGTHSPDAFTNNVHELLFNQRCSQTNGQVVEARYNAMIPLGRAGGFSPSECPGFGGQFINVAPPVPADSPSETRSLGRLITEPGCVQAIREGRTHNDPLYPNPVPFTVSDMDDFWFSDVQVTGPGLNFRLAPLFYVVNPSRYYDPTKPNNLGRIVDLCYTNLAGGDYCNQARQAGQNLAWDDPRSPFKGTLREYRTGTFSVQNSGPTTVYTDVYGRNASSTPFAGSIQQYLSGNQSSTQMYVRGATRDYAANGVHAPN</sequence>
<dbReference type="PRINTS" id="PR00134">
    <property type="entry name" value="GLHYDRLASE10"/>
</dbReference>
<keyword evidence="7 10" id="KW-0326">Glycosidase</keyword>
<dbReference type="GO" id="GO:0031176">
    <property type="term" value="F:endo-1,4-beta-xylanase activity"/>
    <property type="evidence" value="ECO:0007669"/>
    <property type="project" value="UniProtKB-EC"/>
</dbReference>
<keyword evidence="8 10" id="KW-0624">Polysaccharide degradation</keyword>
<evidence type="ECO:0000256" key="2">
    <source>
        <dbReference type="ARBA" id="ARBA00007495"/>
    </source>
</evidence>
<dbReference type="GO" id="GO:0030247">
    <property type="term" value="F:polysaccharide binding"/>
    <property type="evidence" value="ECO:0007669"/>
    <property type="project" value="UniProtKB-UniRule"/>
</dbReference>
<dbReference type="GO" id="GO:0045493">
    <property type="term" value="P:xylan catabolic process"/>
    <property type="evidence" value="ECO:0007669"/>
    <property type="project" value="UniProtKB-KW"/>
</dbReference>
<feature type="active site" description="Nucleophile" evidence="9">
    <location>
        <position position="254"/>
    </location>
</feature>
<dbReference type="SMART" id="SM00637">
    <property type="entry name" value="CBD_II"/>
    <property type="match status" value="1"/>
</dbReference>
<keyword evidence="3" id="KW-0858">Xylan degradation</keyword>
<feature type="region of interest" description="Disordered" evidence="11">
    <location>
        <begin position="414"/>
        <end position="464"/>
    </location>
</feature>
<gene>
    <name evidence="15" type="ORF">H4W31_006395</name>
</gene>
<keyword evidence="6 10" id="KW-0119">Carbohydrate metabolism</keyword>
<feature type="domain" description="CBM2" evidence="13">
    <location>
        <begin position="337"/>
        <end position="432"/>
    </location>
</feature>
<proteinExistence type="inferred from homology"/>
<dbReference type="PANTHER" id="PTHR31490">
    <property type="entry name" value="GLYCOSYL HYDROLASE"/>
    <property type="match status" value="1"/>
</dbReference>
<dbReference type="InterPro" id="IPR031158">
    <property type="entry name" value="GH10_AS"/>
</dbReference>
<comment type="similarity">
    <text evidence="2 10">Belongs to the glycosyl hydrolase 10 (cellulase F) family.</text>
</comment>
<evidence type="ECO:0000256" key="4">
    <source>
        <dbReference type="ARBA" id="ARBA00022729"/>
    </source>
</evidence>
<reference evidence="15" key="1">
    <citation type="submission" date="2020-10" db="EMBL/GenBank/DDBJ databases">
        <title>Sequencing the genomes of 1000 actinobacteria strains.</title>
        <authorList>
            <person name="Klenk H.-P."/>
        </authorList>
    </citation>
    <scope>NUCLEOTIDE SEQUENCE</scope>
    <source>
        <strain evidence="15">DSM 46832</strain>
    </source>
</reference>
<feature type="domain" description="GH10" evidence="14">
    <location>
        <begin position="17"/>
        <end position="317"/>
    </location>
</feature>
<organism evidence="15 16">
    <name type="scientific">Plantactinospora soyae</name>
    <dbReference type="NCBI Taxonomy" id="1544732"/>
    <lineage>
        <taxon>Bacteria</taxon>
        <taxon>Bacillati</taxon>
        <taxon>Actinomycetota</taxon>
        <taxon>Actinomycetes</taxon>
        <taxon>Micromonosporales</taxon>
        <taxon>Micromonosporaceae</taxon>
        <taxon>Plantactinospora</taxon>
    </lineage>
</organism>
<evidence type="ECO:0000256" key="8">
    <source>
        <dbReference type="ARBA" id="ARBA00023326"/>
    </source>
</evidence>
<dbReference type="PROSITE" id="PS51760">
    <property type="entry name" value="GH10_2"/>
    <property type="match status" value="1"/>
</dbReference>
<feature type="compositionally biased region" description="Polar residues" evidence="11">
    <location>
        <begin position="421"/>
        <end position="430"/>
    </location>
</feature>
<dbReference type="Proteomes" id="UP000649753">
    <property type="component" value="Unassembled WGS sequence"/>
</dbReference>
<dbReference type="InterPro" id="IPR012291">
    <property type="entry name" value="CBM2_carb-bd_dom_sf"/>
</dbReference>
<feature type="chain" id="PRO_5037611917" description="Beta-xylanase" evidence="12">
    <location>
        <begin position="20"/>
        <end position="865"/>
    </location>
</feature>
<dbReference type="EMBL" id="JADBEB010000001">
    <property type="protein sequence ID" value="MBE1490757.1"/>
    <property type="molecule type" value="Genomic_DNA"/>
</dbReference>
<dbReference type="Pfam" id="PF00331">
    <property type="entry name" value="Glyco_hydro_10"/>
    <property type="match status" value="1"/>
</dbReference>
<dbReference type="SUPFAM" id="SSF49384">
    <property type="entry name" value="Carbohydrate-binding domain"/>
    <property type="match status" value="1"/>
</dbReference>
<evidence type="ECO:0000256" key="5">
    <source>
        <dbReference type="ARBA" id="ARBA00022801"/>
    </source>
</evidence>
<name>A0A927R0Y8_9ACTN</name>